<protein>
    <submittedName>
        <fullName evidence="1">Uncharacterized protein</fullName>
    </submittedName>
</protein>
<dbReference type="EMBL" id="BMZR01000004">
    <property type="protein sequence ID" value="GHD35117.1"/>
    <property type="molecule type" value="Genomic_DNA"/>
</dbReference>
<comment type="caution">
    <text evidence="1">The sequence shown here is derived from an EMBL/GenBank/DDBJ whole genome shotgun (WGS) entry which is preliminary data.</text>
</comment>
<organism evidence="1 2">
    <name type="scientific">Psychrobacter glaciei</name>
    <dbReference type="NCBI Taxonomy" id="619771"/>
    <lineage>
        <taxon>Bacteria</taxon>
        <taxon>Pseudomonadati</taxon>
        <taxon>Pseudomonadota</taxon>
        <taxon>Gammaproteobacteria</taxon>
        <taxon>Moraxellales</taxon>
        <taxon>Moraxellaceae</taxon>
        <taxon>Psychrobacter</taxon>
    </lineage>
</organism>
<evidence type="ECO:0000313" key="2">
    <source>
        <dbReference type="Proteomes" id="UP000610203"/>
    </source>
</evidence>
<accession>A0ABQ3GS32</accession>
<evidence type="ECO:0000313" key="1">
    <source>
        <dbReference type="EMBL" id="GHD35117.1"/>
    </source>
</evidence>
<proteinExistence type="predicted"/>
<keyword evidence="2" id="KW-1185">Reference proteome</keyword>
<sequence>MKQILKHSFEAVSLLTTNNGMLDVTIVPAFNQPDWIIPSSLILSVDDFDEHIWTYLWQQQEVAVFHLLSSGQTPEKIIVLEGNTAAHRIALQTVGELHQLQVRISDVKDIELPEQYTSNANIDYSVAQKTKNSDSETVQATGKNLTDSEIDYVKERFQENVVESYLFQTVIIDNILYLVPDLDKIAHQLVDLDS</sequence>
<reference evidence="2" key="1">
    <citation type="journal article" date="2019" name="Int. J. Syst. Evol. Microbiol.">
        <title>The Global Catalogue of Microorganisms (GCM) 10K type strain sequencing project: providing services to taxonomists for standard genome sequencing and annotation.</title>
        <authorList>
            <consortium name="The Broad Institute Genomics Platform"/>
            <consortium name="The Broad Institute Genome Sequencing Center for Infectious Disease"/>
            <person name="Wu L."/>
            <person name="Ma J."/>
        </authorList>
    </citation>
    <scope>NUCLEOTIDE SEQUENCE [LARGE SCALE GENOMIC DNA]</scope>
    <source>
        <strain evidence="2">KCTC 42280</strain>
    </source>
</reference>
<dbReference type="RefSeq" id="WP_189585579.1">
    <property type="nucleotide sequence ID" value="NZ_BMZR01000004.1"/>
</dbReference>
<name>A0ABQ3GS32_9GAMM</name>
<gene>
    <name evidence="1" type="ORF">GCM10016272_20890</name>
</gene>
<dbReference type="Proteomes" id="UP000610203">
    <property type="component" value="Unassembled WGS sequence"/>
</dbReference>